<evidence type="ECO:0000313" key="6">
    <source>
        <dbReference type="Proteomes" id="UP000228945"/>
    </source>
</evidence>
<evidence type="ECO:0000259" key="4">
    <source>
        <dbReference type="Pfam" id="PF04586"/>
    </source>
</evidence>
<evidence type="ECO:0000256" key="1">
    <source>
        <dbReference type="ARBA" id="ARBA00022612"/>
    </source>
</evidence>
<gene>
    <name evidence="5" type="ORF">CSW64_06730</name>
</gene>
<dbReference type="RefSeq" id="WP_099621388.1">
    <property type="nucleotide sequence ID" value="NZ_CP024201.1"/>
</dbReference>
<dbReference type="InterPro" id="IPR006433">
    <property type="entry name" value="Prohead_protease"/>
</dbReference>
<keyword evidence="2 5" id="KW-0645">Protease</keyword>
<dbReference type="EMBL" id="CP024201">
    <property type="protein sequence ID" value="ATQ42131.1"/>
    <property type="molecule type" value="Genomic_DNA"/>
</dbReference>
<evidence type="ECO:0000256" key="3">
    <source>
        <dbReference type="ARBA" id="ARBA00022801"/>
    </source>
</evidence>
<keyword evidence="6" id="KW-1185">Reference proteome</keyword>
<dbReference type="KEGG" id="cmb:CSW64_06730"/>
<evidence type="ECO:0000256" key="2">
    <source>
        <dbReference type="ARBA" id="ARBA00022670"/>
    </source>
</evidence>
<accession>A0A2D2AVX9</accession>
<reference evidence="5 6" key="1">
    <citation type="submission" date="2017-10" db="EMBL/GenBank/DDBJ databases">
        <title>Genome sequence of Caulobacter mirabilis FWC38.</title>
        <authorList>
            <person name="Fiebig A."/>
            <person name="Crosson S."/>
        </authorList>
    </citation>
    <scope>NUCLEOTIDE SEQUENCE [LARGE SCALE GENOMIC DNA]</scope>
    <source>
        <strain evidence="5 6">FWC 38</strain>
    </source>
</reference>
<feature type="domain" description="Prohead serine protease" evidence="4">
    <location>
        <begin position="4"/>
        <end position="135"/>
    </location>
</feature>
<dbReference type="Pfam" id="PF04586">
    <property type="entry name" value="Peptidase_S78"/>
    <property type="match status" value="1"/>
</dbReference>
<dbReference type="GO" id="GO:0008233">
    <property type="term" value="F:peptidase activity"/>
    <property type="evidence" value="ECO:0007669"/>
    <property type="project" value="UniProtKB-KW"/>
</dbReference>
<name>A0A2D2AVX9_9CAUL</name>
<organism evidence="5 6">
    <name type="scientific">Caulobacter mirabilis</name>
    <dbReference type="NCBI Taxonomy" id="69666"/>
    <lineage>
        <taxon>Bacteria</taxon>
        <taxon>Pseudomonadati</taxon>
        <taxon>Pseudomonadota</taxon>
        <taxon>Alphaproteobacteria</taxon>
        <taxon>Caulobacterales</taxon>
        <taxon>Caulobacteraceae</taxon>
        <taxon>Caulobacter</taxon>
    </lineage>
</organism>
<dbReference type="Proteomes" id="UP000228945">
    <property type="component" value="Chromosome"/>
</dbReference>
<keyword evidence="1" id="KW-1188">Viral release from host cell</keyword>
<sequence length="139" mass="14931">MTSQTEIAGYASLFWTRDLNDDVAAAGAFAASLARSGAGGVRMLCQHETARPIGVWDEAVEDGRGLWVRGRILDVTPEGRMCAALVRAGAMDGLSIGFRTLKARPDETGRLRVLTEVELWEVSVVTFPMLPGARIGRVG</sequence>
<dbReference type="GO" id="GO:0006508">
    <property type="term" value="P:proteolysis"/>
    <property type="evidence" value="ECO:0007669"/>
    <property type="project" value="UniProtKB-KW"/>
</dbReference>
<keyword evidence="3" id="KW-0378">Hydrolase</keyword>
<evidence type="ECO:0000313" key="5">
    <source>
        <dbReference type="EMBL" id="ATQ42131.1"/>
    </source>
</evidence>
<protein>
    <submittedName>
        <fullName evidence="5">HK97 family phage prohead protease</fullName>
    </submittedName>
</protein>
<dbReference type="NCBIfam" id="TIGR01543">
    <property type="entry name" value="proheadase_HK97"/>
    <property type="match status" value="1"/>
</dbReference>
<dbReference type="InterPro" id="IPR054613">
    <property type="entry name" value="Peptidase_S78_dom"/>
</dbReference>
<proteinExistence type="predicted"/>
<dbReference type="OrthoDB" id="9804926at2"/>
<dbReference type="AlphaFoldDB" id="A0A2D2AVX9"/>